<evidence type="ECO:0000256" key="2">
    <source>
        <dbReference type="ARBA" id="ARBA00023295"/>
    </source>
</evidence>
<dbReference type="Gene3D" id="2.160.20.160">
    <property type="match status" value="1"/>
</dbReference>
<dbReference type="InterPro" id="IPR036452">
    <property type="entry name" value="Ribo_hydro-like"/>
</dbReference>
<dbReference type="InterPro" id="IPR001910">
    <property type="entry name" value="Inosine/uridine_hydrolase_dom"/>
</dbReference>
<dbReference type="SUPFAM" id="SSF51120">
    <property type="entry name" value="beta-Roll"/>
    <property type="match status" value="1"/>
</dbReference>
<keyword evidence="2" id="KW-0326">Glycosidase</keyword>
<dbReference type="PANTHER" id="PTHR12304">
    <property type="entry name" value="INOSINE-URIDINE PREFERRING NUCLEOSIDE HYDROLASE"/>
    <property type="match status" value="1"/>
</dbReference>
<keyword evidence="1 4" id="KW-0378">Hydrolase</keyword>
<dbReference type="Pfam" id="PF00353">
    <property type="entry name" value="HemolysinCabind"/>
    <property type="match status" value="4"/>
</dbReference>
<dbReference type="PRINTS" id="PR00313">
    <property type="entry name" value="CABNDNGRPT"/>
</dbReference>
<feature type="domain" description="Inosine/uridine-preferring nucleoside hydrolase" evidence="3">
    <location>
        <begin position="9"/>
        <end position="296"/>
    </location>
</feature>
<dbReference type="GO" id="GO:0016787">
    <property type="term" value="F:hydrolase activity"/>
    <property type="evidence" value="ECO:0007669"/>
    <property type="project" value="UniProtKB-KW"/>
</dbReference>
<organism evidence="4 5">
    <name type="scientific">Nodularia spumigena UHCC 0060</name>
    <dbReference type="NCBI Taxonomy" id="3110300"/>
    <lineage>
        <taxon>Bacteria</taxon>
        <taxon>Bacillati</taxon>
        <taxon>Cyanobacteriota</taxon>
        <taxon>Cyanophyceae</taxon>
        <taxon>Nostocales</taxon>
        <taxon>Nodulariaceae</taxon>
        <taxon>Nodularia</taxon>
    </lineage>
</organism>
<sequence>MPHQYVTPLIFDDDGSQDGMTALAFMLANPKFDIQAITISQGIANPPSFANDLARMLSRLDASNISIGIGRSTPLVGNNAFPDFIRDGADTFWSPFVKLSTEIPSFTTRNAAELIVETINKSPEPVAILATGSLTNIAEALRLDPGIIDKISVLQVMGGAIFVPGNLPVLPDPPYSTNSVAEFNIWVDPVAAQEVFAAGEQGLKIQLTPLDATNQTEFNRQDQEAWLATPSSKSKIAAEFLDFALTVIQSDLDPNPVWDLVAAINLSEPDFSEETPLHIEVDTTSSPGETQGQTRVIPDLTPNVLVSLNPSFANITFNASQVFSALDSTVVKFGSNADDEITLETTEKTEILFTGDGQDTVDATQNKSIFTGKGEDIVLTDGHSSIFTGEGNDQIFIGQNGGAKNTSVDAGKGDDDITTVESSGINFLFGSAGKDTLKVIEGSNQLLFGGSDNDTLTSRGNKNRLYGGSGDDILYSYLNDSLFGGDGDDILFAGEEGGNRLTGGNGVDRFWIANASLPSSPNSITDFTSGIDIISIGGIGVTQFDQLTLTQQGNDLLVQFENTQLAILMGVTNTLTANNFAFFA</sequence>
<dbReference type="SUPFAM" id="SSF53590">
    <property type="entry name" value="Nucleoside hydrolase"/>
    <property type="match status" value="1"/>
</dbReference>
<dbReference type="RefSeq" id="WP_006196479.1">
    <property type="nucleotide sequence ID" value="NZ_JAYGHK010000006.1"/>
</dbReference>
<evidence type="ECO:0000313" key="4">
    <source>
        <dbReference type="EMBL" id="MEA5607021.1"/>
    </source>
</evidence>
<dbReference type="InterPro" id="IPR023186">
    <property type="entry name" value="IUNH"/>
</dbReference>
<dbReference type="EMBL" id="JAYGHK010000006">
    <property type="protein sequence ID" value="MEA5607021.1"/>
    <property type="molecule type" value="Genomic_DNA"/>
</dbReference>
<accession>A0ABU5UL60</accession>
<dbReference type="Proteomes" id="UP001303285">
    <property type="component" value="Unassembled WGS sequence"/>
</dbReference>
<name>A0ABU5UL60_NODSP</name>
<keyword evidence="5" id="KW-1185">Reference proteome</keyword>
<dbReference type="InterPro" id="IPR001343">
    <property type="entry name" value="Hemolysn_Ca-bd"/>
</dbReference>
<proteinExistence type="predicted"/>
<protein>
    <submittedName>
        <fullName evidence="4">Nucleoside hydrolase</fullName>
    </submittedName>
</protein>
<evidence type="ECO:0000256" key="1">
    <source>
        <dbReference type="ARBA" id="ARBA00022801"/>
    </source>
</evidence>
<reference evidence="4 5" key="1">
    <citation type="submission" date="2023-12" db="EMBL/GenBank/DDBJ databases">
        <title>Baltic Sea Cyanobacteria.</title>
        <authorList>
            <person name="Delbaje E."/>
            <person name="Fewer D.P."/>
            <person name="Shishido T.K."/>
        </authorList>
    </citation>
    <scope>NUCLEOTIDE SEQUENCE [LARGE SCALE GENOMIC DNA]</scope>
    <source>
        <strain evidence="4 5">UHCC 0060</strain>
    </source>
</reference>
<dbReference type="PANTHER" id="PTHR12304:SF46">
    <property type="entry name" value="INOSINE-ADENOSINE-GUANOSINE-NUCLEOSIDE HYDROLASE"/>
    <property type="match status" value="1"/>
</dbReference>
<gene>
    <name evidence="4" type="ORF">VB695_02820</name>
</gene>
<dbReference type="Gene3D" id="3.90.245.10">
    <property type="entry name" value="Ribonucleoside hydrolase-like"/>
    <property type="match status" value="1"/>
</dbReference>
<comment type="caution">
    <text evidence="4">The sequence shown here is derived from an EMBL/GenBank/DDBJ whole genome shotgun (WGS) entry which is preliminary data.</text>
</comment>
<dbReference type="Pfam" id="PF01156">
    <property type="entry name" value="IU_nuc_hydro"/>
    <property type="match status" value="1"/>
</dbReference>
<dbReference type="InterPro" id="IPR011049">
    <property type="entry name" value="Serralysin-like_metalloprot_C"/>
</dbReference>
<dbReference type="GeneID" id="78015972"/>
<evidence type="ECO:0000259" key="3">
    <source>
        <dbReference type="Pfam" id="PF01156"/>
    </source>
</evidence>
<evidence type="ECO:0000313" key="5">
    <source>
        <dbReference type="Proteomes" id="UP001303285"/>
    </source>
</evidence>